<comment type="caution">
    <text evidence="5">The sequence shown here is derived from an EMBL/GenBank/DDBJ whole genome shotgun (WGS) entry which is preliminary data.</text>
</comment>
<proteinExistence type="inferred from homology"/>
<keyword evidence="6" id="KW-1185">Reference proteome</keyword>
<organism evidence="5 6">
    <name type="scientific">Ktedonospora formicarum</name>
    <dbReference type="NCBI Taxonomy" id="2778364"/>
    <lineage>
        <taxon>Bacteria</taxon>
        <taxon>Bacillati</taxon>
        <taxon>Chloroflexota</taxon>
        <taxon>Ktedonobacteria</taxon>
        <taxon>Ktedonobacterales</taxon>
        <taxon>Ktedonobacteraceae</taxon>
        <taxon>Ktedonospora</taxon>
    </lineage>
</organism>
<feature type="region of interest" description="Disordered" evidence="4">
    <location>
        <begin position="139"/>
        <end position="178"/>
    </location>
</feature>
<accession>A0A8J3MR12</accession>
<sequence>MEGLKTISEITQALNEKYDGFTEELNGKFTYIPWEFAMTRALEIFGPSGLDVEVREGPMLVQIGEDYGYTATVRVTVHTADGRTFFRDGVGWNDMGFTREGKAQIETALKGAPSSALVRALSQLGDAFGLYIGREAKEKKSQGSSASSKSSLRDERSSNVNGKKPEPDPAISDEDFVPFSGRFKPKGAQIPTLAKHYPSALVNDPRMTNVDVQWLFSHMQDKDTALAPYADLISFEDATERVPMPL</sequence>
<protein>
    <submittedName>
        <fullName evidence="5">Uncharacterized protein</fullName>
    </submittedName>
</protein>
<dbReference type="RefSeq" id="WP_220193928.1">
    <property type="nucleotide sequence ID" value="NZ_BNJF01000001.1"/>
</dbReference>
<name>A0A8J3MR12_9CHLR</name>
<dbReference type="GO" id="GO:0006302">
    <property type="term" value="P:double-strand break repair"/>
    <property type="evidence" value="ECO:0007669"/>
    <property type="project" value="UniProtKB-ARBA"/>
</dbReference>
<dbReference type="Pfam" id="PF04098">
    <property type="entry name" value="Rad52_Rad22"/>
    <property type="match status" value="1"/>
</dbReference>
<dbReference type="GO" id="GO:0006310">
    <property type="term" value="P:DNA recombination"/>
    <property type="evidence" value="ECO:0007669"/>
    <property type="project" value="UniProtKB-ARBA"/>
</dbReference>
<dbReference type="Proteomes" id="UP000612362">
    <property type="component" value="Unassembled WGS sequence"/>
</dbReference>
<keyword evidence="3" id="KW-0234">DNA repair</keyword>
<feature type="compositionally biased region" description="Basic and acidic residues" evidence="4">
    <location>
        <begin position="151"/>
        <end position="167"/>
    </location>
</feature>
<dbReference type="Gene3D" id="3.30.390.80">
    <property type="entry name" value="DNA repair protein Rad52/59/22"/>
    <property type="match status" value="1"/>
</dbReference>
<evidence type="ECO:0000256" key="4">
    <source>
        <dbReference type="SAM" id="MobiDB-lite"/>
    </source>
</evidence>
<evidence type="ECO:0000313" key="5">
    <source>
        <dbReference type="EMBL" id="GHO44545.1"/>
    </source>
</evidence>
<dbReference type="EMBL" id="BNJF01000001">
    <property type="protein sequence ID" value="GHO44545.1"/>
    <property type="molecule type" value="Genomic_DNA"/>
</dbReference>
<evidence type="ECO:0000256" key="2">
    <source>
        <dbReference type="ARBA" id="ARBA00022763"/>
    </source>
</evidence>
<evidence type="ECO:0000256" key="1">
    <source>
        <dbReference type="ARBA" id="ARBA00006638"/>
    </source>
</evidence>
<comment type="similarity">
    <text evidence="1">Belongs to the RAD52 family.</text>
</comment>
<evidence type="ECO:0000313" key="6">
    <source>
        <dbReference type="Proteomes" id="UP000612362"/>
    </source>
</evidence>
<gene>
    <name evidence="5" type="ORF">KSX_27080</name>
</gene>
<reference evidence="5" key="1">
    <citation type="submission" date="2020-10" db="EMBL/GenBank/DDBJ databases">
        <title>Taxonomic study of unclassified bacteria belonging to the class Ktedonobacteria.</title>
        <authorList>
            <person name="Yabe S."/>
            <person name="Wang C.M."/>
            <person name="Zheng Y."/>
            <person name="Sakai Y."/>
            <person name="Cavaletti L."/>
            <person name="Monciardini P."/>
            <person name="Donadio S."/>
        </authorList>
    </citation>
    <scope>NUCLEOTIDE SEQUENCE</scope>
    <source>
        <strain evidence="5">SOSP1-1</strain>
    </source>
</reference>
<dbReference type="InterPro" id="IPR042525">
    <property type="entry name" value="Rad52_Rad59_Rad22_sf"/>
</dbReference>
<keyword evidence="2" id="KW-0227">DNA damage</keyword>
<evidence type="ECO:0000256" key="3">
    <source>
        <dbReference type="ARBA" id="ARBA00023204"/>
    </source>
</evidence>
<dbReference type="InterPro" id="IPR041247">
    <property type="entry name" value="Rad52_fam"/>
</dbReference>
<dbReference type="AlphaFoldDB" id="A0A8J3MR12"/>